<feature type="domain" description="Tyr recombinase" evidence="10">
    <location>
        <begin position="149"/>
        <end position="344"/>
    </location>
</feature>
<evidence type="ECO:0000256" key="6">
    <source>
        <dbReference type="ARBA" id="ARBA00023125"/>
    </source>
</evidence>
<protein>
    <submittedName>
        <fullName evidence="12">Tyrosine-type recombinase/integrase</fullName>
    </submittedName>
</protein>
<dbReference type="Gene3D" id="1.10.150.130">
    <property type="match status" value="1"/>
</dbReference>
<dbReference type="InterPro" id="IPR044068">
    <property type="entry name" value="CB"/>
</dbReference>
<evidence type="ECO:0000256" key="9">
    <source>
        <dbReference type="PROSITE-ProRule" id="PRU01248"/>
    </source>
</evidence>
<evidence type="ECO:0000256" key="3">
    <source>
        <dbReference type="ARBA" id="ARBA00022618"/>
    </source>
</evidence>
<dbReference type="InterPro" id="IPR011010">
    <property type="entry name" value="DNA_brk_join_enz"/>
</dbReference>
<dbReference type="GO" id="GO:0003677">
    <property type="term" value="F:DNA binding"/>
    <property type="evidence" value="ECO:0007669"/>
    <property type="project" value="UniProtKB-UniRule"/>
</dbReference>
<evidence type="ECO:0000256" key="5">
    <source>
        <dbReference type="ARBA" id="ARBA00022908"/>
    </source>
</evidence>
<dbReference type="EMBL" id="JAJEQF010000002">
    <property type="protein sequence ID" value="MCC2166501.1"/>
    <property type="molecule type" value="Genomic_DNA"/>
</dbReference>
<evidence type="ECO:0000256" key="4">
    <source>
        <dbReference type="ARBA" id="ARBA00022829"/>
    </source>
</evidence>
<evidence type="ECO:0000313" key="13">
    <source>
        <dbReference type="Proteomes" id="UP001199355"/>
    </source>
</evidence>
<reference evidence="12 13" key="1">
    <citation type="submission" date="2021-10" db="EMBL/GenBank/DDBJ databases">
        <title>Anaerobic single-cell dispensing facilitates the cultivation of human gut bacteria.</title>
        <authorList>
            <person name="Afrizal A."/>
        </authorList>
    </citation>
    <scope>NUCLEOTIDE SEQUENCE [LARGE SCALE GENOMIC DNA]</scope>
    <source>
        <strain evidence="12 13">CLA-AA-H244</strain>
    </source>
</reference>
<dbReference type="Gene3D" id="1.10.443.10">
    <property type="entry name" value="Intergrase catalytic core"/>
    <property type="match status" value="1"/>
</dbReference>
<dbReference type="SUPFAM" id="SSF56349">
    <property type="entry name" value="DNA breaking-rejoining enzymes"/>
    <property type="match status" value="1"/>
</dbReference>
<dbReference type="GO" id="GO:0015074">
    <property type="term" value="P:DNA integration"/>
    <property type="evidence" value="ECO:0007669"/>
    <property type="project" value="UniProtKB-KW"/>
</dbReference>
<dbReference type="PROSITE" id="PS51900">
    <property type="entry name" value="CB"/>
    <property type="match status" value="1"/>
</dbReference>
<keyword evidence="3" id="KW-0132">Cell division</keyword>
<dbReference type="GO" id="GO:0007059">
    <property type="term" value="P:chromosome segregation"/>
    <property type="evidence" value="ECO:0007669"/>
    <property type="project" value="UniProtKB-KW"/>
</dbReference>
<keyword evidence="6 9" id="KW-0238">DNA-binding</keyword>
<dbReference type="GO" id="GO:0005737">
    <property type="term" value="C:cytoplasm"/>
    <property type="evidence" value="ECO:0007669"/>
    <property type="project" value="UniProtKB-SubCell"/>
</dbReference>
<comment type="subcellular location">
    <subcellularLocation>
        <location evidence="1">Cytoplasm</location>
    </subcellularLocation>
</comment>
<sequence>MKNSNNYHDETAKENILQLRKLQEELPRFCRQYFRGIEQTTAPRTRLAYAYDLGVFFEFLHKNNSVLSKMDIIEFPLSVLDQITKADIEEYLEYLSYYVKDDGTEYTNDERGKRRKLASLRSFYNYFFRDEQIKSNPASLVPMPKLHDKEIVRLDPNEVAILLDQVEDGTKMTKSQMKFHDKTKVRDLALLTLLLGTGIRVSECVGLDISDVDFDNLAIKVRRKGGYEDVVYFGEEVEEALLSYLDQRKHMIPMSGHEDALFLSLQNRRMAVRSVENLVKKYASLVTTTKKITPHKLRSTYGTTLYQETGDIYLVADVLGHKDVNTTRKHYAAMKDDHKRKAAKTVKLREL</sequence>
<dbReference type="GO" id="GO:0006310">
    <property type="term" value="P:DNA recombination"/>
    <property type="evidence" value="ECO:0007669"/>
    <property type="project" value="UniProtKB-KW"/>
</dbReference>
<keyword evidence="2" id="KW-0963">Cytoplasm</keyword>
<keyword evidence="7" id="KW-0233">DNA recombination</keyword>
<dbReference type="GO" id="GO:0051301">
    <property type="term" value="P:cell division"/>
    <property type="evidence" value="ECO:0007669"/>
    <property type="project" value="UniProtKB-KW"/>
</dbReference>
<name>A0AAE3DMU4_9FIRM</name>
<dbReference type="InterPro" id="IPR002104">
    <property type="entry name" value="Integrase_catalytic"/>
</dbReference>
<dbReference type="Proteomes" id="UP001199355">
    <property type="component" value="Unassembled WGS sequence"/>
</dbReference>
<dbReference type="PROSITE" id="PS51898">
    <property type="entry name" value="TYR_RECOMBINASE"/>
    <property type="match status" value="1"/>
</dbReference>
<organism evidence="12 13">
    <name type="scientific">Gallintestinimicrobium propionicum</name>
    <dbReference type="NCBI Taxonomy" id="2981770"/>
    <lineage>
        <taxon>Bacteria</taxon>
        <taxon>Bacillati</taxon>
        <taxon>Bacillota</taxon>
        <taxon>Clostridia</taxon>
        <taxon>Lachnospirales</taxon>
        <taxon>Lachnospiraceae</taxon>
        <taxon>Gallintestinimicrobium</taxon>
    </lineage>
</organism>
<dbReference type="PANTHER" id="PTHR30349:SF77">
    <property type="entry name" value="TYROSINE RECOMBINASE XERC"/>
    <property type="match status" value="1"/>
</dbReference>
<dbReference type="Pfam" id="PF00589">
    <property type="entry name" value="Phage_integrase"/>
    <property type="match status" value="1"/>
</dbReference>
<dbReference type="InterPro" id="IPR010998">
    <property type="entry name" value="Integrase_recombinase_N"/>
</dbReference>
<gene>
    <name evidence="12" type="ORF">LKD45_02095</name>
</gene>
<accession>A0AAE3DMU4</accession>
<proteinExistence type="predicted"/>
<evidence type="ECO:0000256" key="8">
    <source>
        <dbReference type="ARBA" id="ARBA00023306"/>
    </source>
</evidence>
<evidence type="ECO:0000256" key="7">
    <source>
        <dbReference type="ARBA" id="ARBA00023172"/>
    </source>
</evidence>
<dbReference type="AlphaFoldDB" id="A0AAE3DMU4"/>
<keyword evidence="8" id="KW-0131">Cell cycle</keyword>
<keyword evidence="5" id="KW-0229">DNA integration</keyword>
<feature type="domain" description="Core-binding (CB)" evidence="11">
    <location>
        <begin position="24"/>
        <end position="128"/>
    </location>
</feature>
<keyword evidence="4" id="KW-0159">Chromosome partition</keyword>
<evidence type="ECO:0000259" key="10">
    <source>
        <dbReference type="PROSITE" id="PS51898"/>
    </source>
</evidence>
<evidence type="ECO:0000256" key="2">
    <source>
        <dbReference type="ARBA" id="ARBA00022490"/>
    </source>
</evidence>
<evidence type="ECO:0000259" key="11">
    <source>
        <dbReference type="PROSITE" id="PS51900"/>
    </source>
</evidence>
<keyword evidence="13" id="KW-1185">Reference proteome</keyword>
<dbReference type="InterPro" id="IPR013762">
    <property type="entry name" value="Integrase-like_cat_sf"/>
</dbReference>
<comment type="caution">
    <text evidence="12">The sequence shown here is derived from an EMBL/GenBank/DDBJ whole genome shotgun (WGS) entry which is preliminary data.</text>
</comment>
<dbReference type="InterPro" id="IPR050090">
    <property type="entry name" value="Tyrosine_recombinase_XerCD"/>
</dbReference>
<dbReference type="PANTHER" id="PTHR30349">
    <property type="entry name" value="PHAGE INTEGRASE-RELATED"/>
    <property type="match status" value="1"/>
</dbReference>
<evidence type="ECO:0000313" key="12">
    <source>
        <dbReference type="EMBL" id="MCC2166501.1"/>
    </source>
</evidence>
<evidence type="ECO:0000256" key="1">
    <source>
        <dbReference type="ARBA" id="ARBA00004496"/>
    </source>
</evidence>
<dbReference type="RefSeq" id="WP_117959762.1">
    <property type="nucleotide sequence ID" value="NZ_JAJEQF010000002.1"/>
</dbReference>